<evidence type="ECO:0000313" key="2">
    <source>
        <dbReference type="Proteomes" id="UP000614601"/>
    </source>
</evidence>
<dbReference type="Proteomes" id="UP000783686">
    <property type="component" value="Unassembled WGS sequence"/>
</dbReference>
<gene>
    <name evidence="1" type="ORF">BOKJ2_LOCUS5002</name>
</gene>
<organism evidence="1 2">
    <name type="scientific">Bursaphelenchus okinawaensis</name>
    <dbReference type="NCBI Taxonomy" id="465554"/>
    <lineage>
        <taxon>Eukaryota</taxon>
        <taxon>Metazoa</taxon>
        <taxon>Ecdysozoa</taxon>
        <taxon>Nematoda</taxon>
        <taxon>Chromadorea</taxon>
        <taxon>Rhabditida</taxon>
        <taxon>Tylenchina</taxon>
        <taxon>Tylenchomorpha</taxon>
        <taxon>Aphelenchoidea</taxon>
        <taxon>Aphelenchoididae</taxon>
        <taxon>Bursaphelenchus</taxon>
    </lineage>
</organism>
<sequence>MELNTLVLEYFRIYDEFLTLNELNYALGTAENTMVDAIRACTGLFRVRISQSTVDIILDPIERYAENACLVQATEKAISRKVKFELQQLCRLRDVLGPGGYAKITTHAVQQALMLDSEMKAEDVINYLNNLFTAFYEFAPVVDNVAVLRITKLQIPPFTKEERLIRQALKASRQYASNFQPNPHGIRVQLIRIGDFRRPLLVKQINLECENQLKAIIRKSHGYIKELKTNPIYLPRENYCCLLINEHDKVPVRRVQILRPYFRKVLCMDVDSGEFKKAYSDELFDAPPDFLAIPRMVEPFVFHINKRGRLDCMQKSWTGYFGPQSENETQIIQRIFDAAFNPNFQSPVECIGSRNRNLSSTMISGVTGKRIRSFNCIIIVSSPTELETDDLLFPLAKAGTLIIRSADQKKEQYPEKLVEDYANYKNEFLNCLKVQPVKI</sequence>
<dbReference type="EMBL" id="CAJFDH010000002">
    <property type="protein sequence ID" value="CAD5213201.1"/>
    <property type="molecule type" value="Genomic_DNA"/>
</dbReference>
<proteinExistence type="predicted"/>
<name>A0A811KAQ9_9BILA</name>
<dbReference type="EMBL" id="CAJFCW020000002">
    <property type="protein sequence ID" value="CAG9099598.1"/>
    <property type="molecule type" value="Genomic_DNA"/>
</dbReference>
<comment type="caution">
    <text evidence="1">The sequence shown here is derived from an EMBL/GenBank/DDBJ whole genome shotgun (WGS) entry which is preliminary data.</text>
</comment>
<dbReference type="Proteomes" id="UP000614601">
    <property type="component" value="Unassembled WGS sequence"/>
</dbReference>
<dbReference type="OrthoDB" id="10447301at2759"/>
<protein>
    <submittedName>
        <fullName evidence="1">Uncharacterized protein</fullName>
    </submittedName>
</protein>
<evidence type="ECO:0000313" key="1">
    <source>
        <dbReference type="EMBL" id="CAD5213201.1"/>
    </source>
</evidence>
<reference evidence="1" key="1">
    <citation type="submission" date="2020-09" db="EMBL/GenBank/DDBJ databases">
        <authorList>
            <person name="Kikuchi T."/>
        </authorList>
    </citation>
    <scope>NUCLEOTIDE SEQUENCE</scope>
    <source>
        <strain evidence="1">SH1</strain>
    </source>
</reference>
<dbReference type="AlphaFoldDB" id="A0A811KAQ9"/>
<accession>A0A811KAQ9</accession>
<keyword evidence="2" id="KW-1185">Reference proteome</keyword>